<dbReference type="InterPro" id="IPR011034">
    <property type="entry name" value="Formyl_transferase-like_C_sf"/>
</dbReference>
<dbReference type="PANTHER" id="PTHR11138:SF5">
    <property type="entry name" value="METHIONYL-TRNA FORMYLTRANSFERASE, MITOCHONDRIAL"/>
    <property type="match status" value="1"/>
</dbReference>
<dbReference type="InterPro" id="IPR002376">
    <property type="entry name" value="Formyl_transf_N"/>
</dbReference>
<sequence>MRIVFMGTPTFAVPSLAMLMEQGYEIAAVVTQPDRPQGRKKVLTPPPLKEAALSYGLPVLQPERMRRPESVEAIAELKPDLIVTAAYGQILPKAVLDIPRYGCINVHGSLLPKYRGGAPIQRSIMEGEAVTGVTIMYMAEGLDTGDMISKVEVPIEDDDTSGTLFQKLSLAGAELLKDTLPAIISGEAKGIPQVEEEATYAPNLTREDERIDWGRSAHAIRNQVRGLSPMAGAFTYLNDEVFKVRACSCPDEERASGDYAPGTIIAADKNGIAVQTGDGTLLLTEIQPAGKKAMQAADWLKGARLEPGASFRSGSPQ</sequence>
<evidence type="ECO:0000313" key="9">
    <source>
        <dbReference type="Proteomes" id="UP001596989"/>
    </source>
</evidence>
<evidence type="ECO:0000256" key="3">
    <source>
        <dbReference type="ARBA" id="ARBA00022679"/>
    </source>
</evidence>
<dbReference type="CDD" id="cd08704">
    <property type="entry name" value="Met_tRNA_FMT_C"/>
    <property type="match status" value="1"/>
</dbReference>
<gene>
    <name evidence="5 8" type="primary">fmt</name>
    <name evidence="8" type="ORF">ACFQ2I_08270</name>
</gene>
<dbReference type="PROSITE" id="PS00373">
    <property type="entry name" value="GART"/>
    <property type="match status" value="1"/>
</dbReference>
<dbReference type="Proteomes" id="UP001596989">
    <property type="component" value="Unassembled WGS sequence"/>
</dbReference>
<dbReference type="CDD" id="cd08646">
    <property type="entry name" value="FMT_core_Met-tRNA-FMT_N"/>
    <property type="match status" value="1"/>
</dbReference>
<evidence type="ECO:0000259" key="6">
    <source>
        <dbReference type="Pfam" id="PF00551"/>
    </source>
</evidence>
<dbReference type="Pfam" id="PF02911">
    <property type="entry name" value="Formyl_trans_C"/>
    <property type="match status" value="1"/>
</dbReference>
<protein>
    <recommendedName>
        <fullName evidence="2 5">Methionyl-tRNA formyltransferase</fullName>
        <ecNumber evidence="2 5">2.1.2.9</ecNumber>
    </recommendedName>
</protein>
<dbReference type="Gene3D" id="3.40.50.12230">
    <property type="match status" value="1"/>
</dbReference>
<dbReference type="PANTHER" id="PTHR11138">
    <property type="entry name" value="METHIONYL-TRNA FORMYLTRANSFERASE"/>
    <property type="match status" value="1"/>
</dbReference>
<evidence type="ECO:0000313" key="8">
    <source>
        <dbReference type="EMBL" id="MFD0959384.1"/>
    </source>
</evidence>
<dbReference type="InterPro" id="IPR036477">
    <property type="entry name" value="Formyl_transf_N_sf"/>
</dbReference>
<evidence type="ECO:0000256" key="2">
    <source>
        <dbReference type="ARBA" id="ARBA00012261"/>
    </source>
</evidence>
<comment type="function">
    <text evidence="5">Attaches a formyl group to the free amino group of methionyl-tRNA(fMet). The formyl group appears to play a dual role in the initiator identity of N-formylmethionyl-tRNA by promoting its recognition by IF2 and preventing the misappropriation of this tRNA by the elongation apparatus.</text>
</comment>
<dbReference type="EC" id="2.1.2.9" evidence="2 5"/>
<dbReference type="InterPro" id="IPR005793">
    <property type="entry name" value="Formyl_trans_C"/>
</dbReference>
<evidence type="ECO:0000256" key="4">
    <source>
        <dbReference type="ARBA" id="ARBA00022917"/>
    </source>
</evidence>
<dbReference type="NCBIfam" id="TIGR00460">
    <property type="entry name" value="fmt"/>
    <property type="match status" value="1"/>
</dbReference>
<dbReference type="SUPFAM" id="SSF50486">
    <property type="entry name" value="FMT C-terminal domain-like"/>
    <property type="match status" value="1"/>
</dbReference>
<proteinExistence type="inferred from homology"/>
<dbReference type="GO" id="GO:0004479">
    <property type="term" value="F:methionyl-tRNA formyltransferase activity"/>
    <property type="evidence" value="ECO:0007669"/>
    <property type="project" value="UniProtKB-EC"/>
</dbReference>
<dbReference type="Pfam" id="PF00551">
    <property type="entry name" value="Formyl_trans_N"/>
    <property type="match status" value="1"/>
</dbReference>
<dbReference type="SUPFAM" id="SSF53328">
    <property type="entry name" value="Formyltransferase"/>
    <property type="match status" value="1"/>
</dbReference>
<dbReference type="RefSeq" id="WP_377563492.1">
    <property type="nucleotide sequence ID" value="NZ_JBHTJZ010000009.1"/>
</dbReference>
<comment type="caution">
    <text evidence="8">The sequence shown here is derived from an EMBL/GenBank/DDBJ whole genome shotgun (WGS) entry which is preliminary data.</text>
</comment>
<evidence type="ECO:0000259" key="7">
    <source>
        <dbReference type="Pfam" id="PF02911"/>
    </source>
</evidence>
<keyword evidence="4 5" id="KW-0648">Protein biosynthesis</keyword>
<name>A0ABW3HPE9_9BACL</name>
<dbReference type="InterPro" id="IPR005794">
    <property type="entry name" value="Fmt"/>
</dbReference>
<dbReference type="InterPro" id="IPR001555">
    <property type="entry name" value="GART_AS"/>
</dbReference>
<feature type="domain" description="Formyl transferase N-terminal" evidence="6">
    <location>
        <begin position="1"/>
        <end position="177"/>
    </location>
</feature>
<dbReference type="EMBL" id="JBHTJZ010000009">
    <property type="protein sequence ID" value="MFD0959384.1"/>
    <property type="molecule type" value="Genomic_DNA"/>
</dbReference>
<keyword evidence="9" id="KW-1185">Reference proteome</keyword>
<evidence type="ECO:0000256" key="5">
    <source>
        <dbReference type="HAMAP-Rule" id="MF_00182"/>
    </source>
</evidence>
<comment type="similarity">
    <text evidence="1 5">Belongs to the Fmt family.</text>
</comment>
<keyword evidence="3 5" id="KW-0808">Transferase</keyword>
<comment type="catalytic activity">
    <reaction evidence="5">
        <text>L-methionyl-tRNA(fMet) + (6R)-10-formyltetrahydrofolate = N-formyl-L-methionyl-tRNA(fMet) + (6S)-5,6,7,8-tetrahydrofolate + H(+)</text>
        <dbReference type="Rhea" id="RHEA:24380"/>
        <dbReference type="Rhea" id="RHEA-COMP:9952"/>
        <dbReference type="Rhea" id="RHEA-COMP:9953"/>
        <dbReference type="ChEBI" id="CHEBI:15378"/>
        <dbReference type="ChEBI" id="CHEBI:57453"/>
        <dbReference type="ChEBI" id="CHEBI:78530"/>
        <dbReference type="ChEBI" id="CHEBI:78844"/>
        <dbReference type="ChEBI" id="CHEBI:195366"/>
        <dbReference type="EC" id="2.1.2.9"/>
    </reaction>
</comment>
<feature type="domain" description="Formyl transferase C-terminal" evidence="7">
    <location>
        <begin position="204"/>
        <end position="303"/>
    </location>
</feature>
<accession>A0ABW3HPE9</accession>
<evidence type="ECO:0000256" key="1">
    <source>
        <dbReference type="ARBA" id="ARBA00010699"/>
    </source>
</evidence>
<feature type="binding site" evidence="5">
    <location>
        <begin position="109"/>
        <end position="112"/>
    </location>
    <ligand>
        <name>(6S)-5,6,7,8-tetrahydrofolate</name>
        <dbReference type="ChEBI" id="CHEBI:57453"/>
    </ligand>
</feature>
<dbReference type="InterPro" id="IPR041711">
    <property type="entry name" value="Met-tRNA-FMT_N"/>
</dbReference>
<reference evidence="9" key="1">
    <citation type="journal article" date="2019" name="Int. J. Syst. Evol. Microbiol.">
        <title>The Global Catalogue of Microorganisms (GCM) 10K type strain sequencing project: providing services to taxonomists for standard genome sequencing and annotation.</title>
        <authorList>
            <consortium name="The Broad Institute Genomics Platform"/>
            <consortium name="The Broad Institute Genome Sequencing Center for Infectious Disease"/>
            <person name="Wu L."/>
            <person name="Ma J."/>
        </authorList>
    </citation>
    <scope>NUCLEOTIDE SEQUENCE [LARGE SCALE GENOMIC DNA]</scope>
    <source>
        <strain evidence="9">CCUG 59129</strain>
    </source>
</reference>
<organism evidence="8 9">
    <name type="scientific">Paenibacillus chungangensis</name>
    <dbReference type="NCBI Taxonomy" id="696535"/>
    <lineage>
        <taxon>Bacteria</taxon>
        <taxon>Bacillati</taxon>
        <taxon>Bacillota</taxon>
        <taxon>Bacilli</taxon>
        <taxon>Bacillales</taxon>
        <taxon>Paenibacillaceae</taxon>
        <taxon>Paenibacillus</taxon>
    </lineage>
</organism>
<dbReference type="InterPro" id="IPR044135">
    <property type="entry name" value="Met-tRNA-FMT_C"/>
</dbReference>
<dbReference type="HAMAP" id="MF_00182">
    <property type="entry name" value="Formyl_trans"/>
    <property type="match status" value="1"/>
</dbReference>